<keyword evidence="2" id="KW-1185">Reference proteome</keyword>
<dbReference type="AlphaFoldDB" id="A0A1R4FWX8"/>
<reference evidence="1 2" key="1">
    <citation type="submission" date="2017-02" db="EMBL/GenBank/DDBJ databases">
        <authorList>
            <person name="Peterson S.W."/>
        </authorList>
    </citation>
    <scope>NUCLEOTIDE SEQUENCE [LARGE SCALE GENOMIC DNA]</scope>
    <source>
        <strain evidence="1 2">B Ar 00.02</strain>
    </source>
</reference>
<dbReference type="RefSeq" id="WP_086997013.1">
    <property type="nucleotide sequence ID" value="NZ_FUHW01000024.1"/>
</dbReference>
<evidence type="ECO:0000313" key="1">
    <source>
        <dbReference type="EMBL" id="SJM60351.1"/>
    </source>
</evidence>
<gene>
    <name evidence="1" type="ORF">FM101_06225</name>
</gene>
<organism evidence="1 2">
    <name type="scientific">Arthrobacter rhombi</name>
    <dbReference type="NCBI Taxonomy" id="71253"/>
    <lineage>
        <taxon>Bacteria</taxon>
        <taxon>Bacillati</taxon>
        <taxon>Actinomycetota</taxon>
        <taxon>Actinomycetes</taxon>
        <taxon>Micrococcales</taxon>
        <taxon>Micrococcaceae</taxon>
        <taxon>Arthrobacter</taxon>
    </lineage>
</organism>
<sequence length="614" mass="66979">MKKLRLYRQQWDAAGSGDAQSINNAMGRTSLDMWSVLLRETLQNSWDARILEQIQFEISEFTLSDSQMSVVTDLVFAELPPEGKSTKIRRLSMLNRFRVLTITDTCTRGLGGPIRANVAPGEGERSDFADFIRNFGRSHLKGLEGGTYGLGKGALYSASEVGVCIVYSQPRVNGVVEPRLIAVSGGDSDYVEDGYKFTGRNWWGEIASDDVVDPVLGDEARQLAIALGIPVMEPDMTGTSIMILVPLEYTELEEQAPAASRIDALREAALLWAWPHAIETDAGPNVSFVFKSDDSELAPIRPFEDPRTKHFAHAFQALDKWSQGKFGPPNGLSFGKEIWSKNPKQQLGHLVVRRTPESGSSITAGYANTVALMRKPRMIVKYMPVAPIDADGDAYGVFLADPEVDGEFAKAEPVTHDDWVASMSHVARRANFVSLALRRVRETFTATSAVASDTTGASNTHGASRISASLGSLIGSFAGNSVRSFGQAAERDSTSKSSLSRRVSIQQVRSPRLHQIQGIVHVGFTYAIRGGKRGDCVELLASARVVVAGGGIERDEGPAAAVAPEFAGWRYGKERELRSTLIMETPDDTEVTAVFVQPRETALRASVELREVRL</sequence>
<name>A0A1R4FWX8_9MICC</name>
<evidence type="ECO:0000313" key="2">
    <source>
        <dbReference type="Proteomes" id="UP000195913"/>
    </source>
</evidence>
<accession>A0A1R4FWX8</accession>
<proteinExistence type="predicted"/>
<dbReference type="EMBL" id="FUHW01000024">
    <property type="protein sequence ID" value="SJM60351.1"/>
    <property type="molecule type" value="Genomic_DNA"/>
</dbReference>
<protein>
    <submittedName>
        <fullName evidence="1">Uncharacterized protein</fullName>
    </submittedName>
</protein>
<dbReference type="Proteomes" id="UP000195913">
    <property type="component" value="Unassembled WGS sequence"/>
</dbReference>